<proteinExistence type="predicted"/>
<evidence type="ECO:0000313" key="1">
    <source>
        <dbReference type="EMBL" id="MFB3171023.1"/>
    </source>
</evidence>
<dbReference type="RefSeq" id="WP_306075178.1">
    <property type="nucleotide sequence ID" value="NZ_JAROBZ020000004.1"/>
</dbReference>
<evidence type="ECO:0000313" key="2">
    <source>
        <dbReference type="Proteomes" id="UP001241748"/>
    </source>
</evidence>
<accession>A0ABV4Z401</accession>
<keyword evidence="2" id="KW-1185">Reference proteome</keyword>
<sequence>MSIKKVIISSTIIAWEISREQLQSWTLLDLIKRLISEFRFQISRIIAIDVEFNLLKVVQIKRLINK</sequence>
<dbReference type="Proteomes" id="UP001241748">
    <property type="component" value="Unassembled WGS sequence"/>
</dbReference>
<name>A0ABV4Z401_9BACI</name>
<protein>
    <submittedName>
        <fullName evidence="1">Uncharacterized protein</fullName>
    </submittedName>
</protein>
<gene>
    <name evidence="1" type="ORF">P5G62_028435</name>
</gene>
<organism evidence="1 2">
    <name type="scientific">Neobacillus driksii</name>
    <dbReference type="NCBI Taxonomy" id="3035913"/>
    <lineage>
        <taxon>Bacteria</taxon>
        <taxon>Bacillati</taxon>
        <taxon>Bacillota</taxon>
        <taxon>Bacilli</taxon>
        <taxon>Bacillales</taxon>
        <taxon>Bacillaceae</taxon>
        <taxon>Neobacillus</taxon>
    </lineage>
</organism>
<dbReference type="EMBL" id="JAROBZ020000004">
    <property type="protein sequence ID" value="MFB3171023.1"/>
    <property type="molecule type" value="Genomic_DNA"/>
</dbReference>
<reference evidence="1 2" key="1">
    <citation type="submission" date="2024-05" db="EMBL/GenBank/DDBJ databases">
        <authorList>
            <person name="Venkateswaran K."/>
        </authorList>
    </citation>
    <scope>NUCLEOTIDE SEQUENCE [LARGE SCALE GENOMIC DNA]</scope>
    <source>
        <strain evidence="1 2">179-C4-2-HS</strain>
    </source>
</reference>
<comment type="caution">
    <text evidence="1">The sequence shown here is derived from an EMBL/GenBank/DDBJ whole genome shotgun (WGS) entry which is preliminary data.</text>
</comment>